<dbReference type="KEGG" id="vfm:VFMJ11_A0813"/>
<dbReference type="EMBL" id="CP001133">
    <property type="protein sequence ID" value="ACH63833.1"/>
    <property type="molecule type" value="Genomic_DNA"/>
</dbReference>
<name>B5EUJ4_ALIFM</name>
<evidence type="ECO:0000256" key="1">
    <source>
        <dbReference type="SAM" id="Phobius"/>
    </source>
</evidence>
<evidence type="ECO:0000313" key="3">
    <source>
        <dbReference type="Proteomes" id="UP000001857"/>
    </source>
</evidence>
<reference evidence="3" key="1">
    <citation type="submission" date="2008-08" db="EMBL/GenBank/DDBJ databases">
        <title>Complete sequence of Vibrio fischeri strain MJ11.</title>
        <authorList>
            <person name="Mandel M.J."/>
            <person name="Stabb E.V."/>
            <person name="Ruby E.G."/>
            <person name="Ferriera S."/>
            <person name="Johnson J."/>
            <person name="Kravitz S."/>
            <person name="Beeson K."/>
            <person name="Sutton G."/>
            <person name="Rogers Y.-H."/>
            <person name="Friedman R."/>
            <person name="Frazier M."/>
            <person name="Venter J.C."/>
        </authorList>
    </citation>
    <scope>NUCLEOTIDE SEQUENCE [LARGE SCALE GENOMIC DNA]</scope>
    <source>
        <strain evidence="3">MJ11</strain>
    </source>
</reference>
<keyword evidence="1" id="KW-0812">Transmembrane</keyword>
<dbReference type="AlphaFoldDB" id="B5EUJ4"/>
<organism evidence="2 3">
    <name type="scientific">Aliivibrio fischeri (strain MJ11)</name>
    <name type="common">Vibrio fischeri</name>
    <dbReference type="NCBI Taxonomy" id="388396"/>
    <lineage>
        <taxon>Bacteria</taxon>
        <taxon>Pseudomonadati</taxon>
        <taxon>Pseudomonadota</taxon>
        <taxon>Gammaproteobacteria</taxon>
        <taxon>Vibrionales</taxon>
        <taxon>Vibrionaceae</taxon>
        <taxon>Aliivibrio</taxon>
    </lineage>
</organism>
<keyword evidence="1" id="KW-0472">Membrane</keyword>
<accession>B5EUJ4</accession>
<evidence type="ECO:0000313" key="2">
    <source>
        <dbReference type="EMBL" id="ACH63833.1"/>
    </source>
</evidence>
<keyword evidence="1" id="KW-1133">Transmembrane helix</keyword>
<reference evidence="2 3" key="2">
    <citation type="journal article" date="2009" name="Nature">
        <title>A single regulatory gene is sufficient to alter bacterial host range.</title>
        <authorList>
            <person name="Mandel M.J."/>
            <person name="Wollenberg M.S."/>
            <person name="Stabb E.V."/>
            <person name="Visick K.L."/>
            <person name="Ruby E.G."/>
        </authorList>
    </citation>
    <scope>NUCLEOTIDE SEQUENCE [LARGE SCALE GENOMIC DNA]</scope>
    <source>
        <strain evidence="2 3">MJ11</strain>
    </source>
</reference>
<gene>
    <name evidence="2" type="ordered locus">VFMJ11_A0813</name>
</gene>
<protein>
    <submittedName>
        <fullName evidence="2">Uncharacterized protein</fullName>
    </submittedName>
</protein>
<feature type="transmembrane region" description="Helical" evidence="1">
    <location>
        <begin position="83"/>
        <end position="102"/>
    </location>
</feature>
<proteinExistence type="predicted"/>
<feature type="transmembrane region" description="Helical" evidence="1">
    <location>
        <begin position="173"/>
        <end position="193"/>
    </location>
</feature>
<dbReference type="HOGENOM" id="CLU_1348467_0_0_6"/>
<feature type="transmembrane region" description="Helical" evidence="1">
    <location>
        <begin position="146"/>
        <end position="167"/>
    </location>
</feature>
<dbReference type="Proteomes" id="UP000001857">
    <property type="component" value="Chromosome II"/>
</dbReference>
<sequence length="203" mass="23827">MNTINTSSLLVFFHQPTLTSLSLPPLQHKKPITLVILTIISVRLKITNRIESAHNKFYKNSMAIQFTSIVESGRFKDRKFARLVLNTIILIIVLMVMTLEILDDYDILDIFNDIQDNIIAFTTLCYMSALYSYGYQLPLFKHQWQVFLILYLTLAQAVYVLGYLTYTQYDQHSIIYLLSYCLFWSLFYGYLIYTINNLKNDIK</sequence>
<feature type="transmembrane region" description="Helical" evidence="1">
    <location>
        <begin position="114"/>
        <end position="134"/>
    </location>
</feature>